<dbReference type="GO" id="GO:0004853">
    <property type="term" value="F:uroporphyrinogen decarboxylase activity"/>
    <property type="evidence" value="ECO:0007669"/>
    <property type="project" value="InterPro"/>
</dbReference>
<accession>A0A9D0ZUV1</accession>
<dbReference type="InterPro" id="IPR038071">
    <property type="entry name" value="UROD/MetE-like_sf"/>
</dbReference>
<protein>
    <recommendedName>
        <fullName evidence="1">Uroporphyrinogen decarboxylase (URO-D) domain-containing protein</fullName>
    </recommendedName>
</protein>
<dbReference type="AlphaFoldDB" id="A0A9D0ZUV1"/>
<dbReference type="GO" id="GO:0006779">
    <property type="term" value="P:porphyrin-containing compound biosynthetic process"/>
    <property type="evidence" value="ECO:0007669"/>
    <property type="project" value="InterPro"/>
</dbReference>
<evidence type="ECO:0000259" key="1">
    <source>
        <dbReference type="Pfam" id="PF01208"/>
    </source>
</evidence>
<sequence>MKALTKQQVKNVIDGKRTTERIPNLYSMWIYPESFVGHEKEMAEWKHSHVCDAEFLDVVMPDVLVPPKDDPNYTWLPSGWEVDTSGGLDAQVLLEDWEDAEEMYRQFPSPEYPGMLLEAKVDNSKYVLGRWWFCLFERHWSIRGMENALTDFYLYPEEVHTFYQHLTDFYMRMMERVKETWNVDGMFVSDDIGTQTGPFFSLEIFRTFFKPYYKQIIDKAHELGMHFWLHACGNIEAFLDDFIEIGLDVIHPIQKYTMDEKHIAEQYGGKICFLVGFDVQRTIPFGTPEEVREEVRYLVDTFKRADGRFMLTMGNGSTNDWKLESLEALFDETEKVGTY</sequence>
<reference evidence="2" key="1">
    <citation type="submission" date="2020-10" db="EMBL/GenBank/DDBJ databases">
        <authorList>
            <person name="Gilroy R."/>
        </authorList>
    </citation>
    <scope>NUCLEOTIDE SEQUENCE</scope>
    <source>
        <strain evidence="2">ChiSjej3B21-11622</strain>
    </source>
</reference>
<dbReference type="InterPro" id="IPR000257">
    <property type="entry name" value="Uroporphyrinogen_deCOase"/>
</dbReference>
<dbReference type="SUPFAM" id="SSF51726">
    <property type="entry name" value="UROD/MetE-like"/>
    <property type="match status" value="1"/>
</dbReference>
<reference evidence="2" key="2">
    <citation type="journal article" date="2021" name="PeerJ">
        <title>Extensive microbial diversity within the chicken gut microbiome revealed by metagenomics and culture.</title>
        <authorList>
            <person name="Gilroy R."/>
            <person name="Ravi A."/>
            <person name="Getino M."/>
            <person name="Pursley I."/>
            <person name="Horton D.L."/>
            <person name="Alikhan N.F."/>
            <person name="Baker D."/>
            <person name="Gharbi K."/>
            <person name="Hall N."/>
            <person name="Watson M."/>
            <person name="Adriaenssens E.M."/>
            <person name="Foster-Nyarko E."/>
            <person name="Jarju S."/>
            <person name="Secka A."/>
            <person name="Antonio M."/>
            <person name="Oren A."/>
            <person name="Chaudhuri R.R."/>
            <person name="La Ragione R."/>
            <person name="Hildebrand F."/>
            <person name="Pallen M.J."/>
        </authorList>
    </citation>
    <scope>NUCLEOTIDE SEQUENCE</scope>
    <source>
        <strain evidence="2">ChiSjej3B21-11622</strain>
    </source>
</reference>
<feature type="domain" description="Uroporphyrinogen decarboxylase (URO-D)" evidence="1">
    <location>
        <begin position="143"/>
        <end position="334"/>
    </location>
</feature>
<evidence type="ECO:0000313" key="3">
    <source>
        <dbReference type="Proteomes" id="UP000886886"/>
    </source>
</evidence>
<name>A0A9D0ZUV1_9FIRM</name>
<comment type="caution">
    <text evidence="2">The sequence shown here is derived from an EMBL/GenBank/DDBJ whole genome shotgun (WGS) entry which is preliminary data.</text>
</comment>
<dbReference type="PANTHER" id="PTHR47099">
    <property type="entry name" value="METHYLCOBAMIDE:COM METHYLTRANSFERASE MTBA"/>
    <property type="match status" value="1"/>
</dbReference>
<proteinExistence type="predicted"/>
<dbReference type="Gene3D" id="3.20.20.210">
    <property type="match status" value="1"/>
</dbReference>
<dbReference type="Proteomes" id="UP000886886">
    <property type="component" value="Unassembled WGS sequence"/>
</dbReference>
<dbReference type="PANTHER" id="PTHR47099:SF1">
    <property type="entry name" value="METHYLCOBAMIDE:COM METHYLTRANSFERASE MTBA"/>
    <property type="match status" value="1"/>
</dbReference>
<evidence type="ECO:0000313" key="2">
    <source>
        <dbReference type="EMBL" id="HIQ96224.1"/>
    </source>
</evidence>
<organism evidence="2 3">
    <name type="scientific">Candidatus Limivivens merdigallinarum</name>
    <dbReference type="NCBI Taxonomy" id="2840859"/>
    <lineage>
        <taxon>Bacteria</taxon>
        <taxon>Bacillati</taxon>
        <taxon>Bacillota</taxon>
        <taxon>Clostridia</taxon>
        <taxon>Lachnospirales</taxon>
        <taxon>Lachnospiraceae</taxon>
        <taxon>Lachnospiraceae incertae sedis</taxon>
        <taxon>Candidatus Limivivens</taxon>
    </lineage>
</organism>
<dbReference type="EMBL" id="DVFT01000097">
    <property type="protein sequence ID" value="HIQ96224.1"/>
    <property type="molecule type" value="Genomic_DNA"/>
</dbReference>
<gene>
    <name evidence="2" type="ORF">IAB26_06650</name>
</gene>
<dbReference type="InterPro" id="IPR052024">
    <property type="entry name" value="Methanogen_methyltrans"/>
</dbReference>
<dbReference type="Pfam" id="PF01208">
    <property type="entry name" value="URO-D"/>
    <property type="match status" value="1"/>
</dbReference>